<dbReference type="AlphaFoldDB" id="C5FG14"/>
<dbReference type="HOGENOM" id="CLU_045406_0_0_1"/>
<dbReference type="VEuPathDB" id="FungiDB:MCYG_02518"/>
<dbReference type="Proteomes" id="UP000002035">
    <property type="component" value="Unassembled WGS sequence"/>
</dbReference>
<dbReference type="OMA" id="RTFNADW"/>
<dbReference type="OrthoDB" id="5368934at2759"/>
<dbReference type="eggNOG" id="ENOG502SP1S">
    <property type="taxonomic scope" value="Eukaryota"/>
</dbReference>
<reference evidence="3" key="1">
    <citation type="journal article" date="2012" name="MBio">
        <title>Comparative genome analysis of Trichophyton rubrum and related dermatophytes reveals candidate genes involved in infection.</title>
        <authorList>
            <person name="Martinez D.A."/>
            <person name="Oliver B.G."/>
            <person name="Graeser Y."/>
            <person name="Goldberg J.M."/>
            <person name="Li W."/>
            <person name="Martinez-Rossi N.M."/>
            <person name="Monod M."/>
            <person name="Shelest E."/>
            <person name="Barton R.C."/>
            <person name="Birch E."/>
            <person name="Brakhage A.A."/>
            <person name="Chen Z."/>
            <person name="Gurr S.J."/>
            <person name="Heiman D."/>
            <person name="Heitman J."/>
            <person name="Kosti I."/>
            <person name="Rossi A."/>
            <person name="Saif S."/>
            <person name="Samalova M."/>
            <person name="Saunders C.W."/>
            <person name="Shea T."/>
            <person name="Summerbell R.C."/>
            <person name="Xu J."/>
            <person name="Young S."/>
            <person name="Zeng Q."/>
            <person name="Birren B.W."/>
            <person name="Cuomo C.A."/>
            <person name="White T.C."/>
        </authorList>
    </citation>
    <scope>NUCLEOTIDE SEQUENCE [LARGE SCALE GENOMIC DNA]</scope>
    <source>
        <strain evidence="3">ATCC MYA-4605 / CBS 113480</strain>
    </source>
</reference>
<dbReference type="EMBL" id="DS995702">
    <property type="protein sequence ID" value="EEQ29699.1"/>
    <property type="molecule type" value="Genomic_DNA"/>
</dbReference>
<sequence length="489" mass="54559">MVCCPAACCLVNQEGSDEDNHKQMIVVPRIAAIPPCRKVASIASVYPPTRPKGGTSCQKRRSSVVDIGCLPFSLSKSKPLASVGRVFMIGQSNNSRKGNTARSASRSSFSSNIALLRAAFSSKQNNMKEYEDTFDEPFEDDDSTDGFDKPIISFRGGAAWQSLDQNCEVLALDLFWPTKKNGPFDNPFRSDIMPVEELSPLCNFRNLRKLKLTGMSRSYQKYIWQAVWLNPGLEELELEMALEPCIRRTFNADWPSIKGDWSYRTADEASGVYYGEAGEGELHRRAGVGEYLDKEAIGNAKARAWEMGCSLDRLPVVQISLTGFVVDADPFFMWFNPHRLRVINFKNDCVDAGFSLPRSMADRVVVSWPNTVAEYAMQVRHVQPGEVKLIDIPKRKSNGPALEKSKLVDIAKKGKKPADKADESKLVNEKVSQWRKASIGREDAAVEKTNRFPDNDRPAFNIRNFTRTGKLIGGASTPDWKPTGKPTKK</sequence>
<feature type="region of interest" description="Disordered" evidence="1">
    <location>
        <begin position="465"/>
        <end position="489"/>
    </location>
</feature>
<evidence type="ECO:0000313" key="2">
    <source>
        <dbReference type="EMBL" id="EEQ29699.1"/>
    </source>
</evidence>
<accession>C5FG14</accession>
<proteinExistence type="predicted"/>
<gene>
    <name evidence="2" type="ORF">MCYG_02518</name>
</gene>
<name>C5FG14_ARTOC</name>
<dbReference type="RefSeq" id="XP_002849584.1">
    <property type="nucleotide sequence ID" value="XM_002849538.1"/>
</dbReference>
<organism evidence="2 3">
    <name type="scientific">Arthroderma otae (strain ATCC MYA-4605 / CBS 113480)</name>
    <name type="common">Microsporum canis</name>
    <dbReference type="NCBI Taxonomy" id="554155"/>
    <lineage>
        <taxon>Eukaryota</taxon>
        <taxon>Fungi</taxon>
        <taxon>Dikarya</taxon>
        <taxon>Ascomycota</taxon>
        <taxon>Pezizomycotina</taxon>
        <taxon>Eurotiomycetes</taxon>
        <taxon>Eurotiomycetidae</taxon>
        <taxon>Onygenales</taxon>
        <taxon>Arthrodermataceae</taxon>
        <taxon>Microsporum</taxon>
    </lineage>
</organism>
<evidence type="ECO:0000256" key="1">
    <source>
        <dbReference type="SAM" id="MobiDB-lite"/>
    </source>
</evidence>
<evidence type="ECO:0000313" key="3">
    <source>
        <dbReference type="Proteomes" id="UP000002035"/>
    </source>
</evidence>
<keyword evidence="3" id="KW-1185">Reference proteome</keyword>
<protein>
    <submittedName>
        <fullName evidence="2">Uncharacterized protein</fullName>
    </submittedName>
</protein>
<dbReference type="GeneID" id="9222554"/>